<organism evidence="2 3">
    <name type="scientific">Candidatus Nitrososphaera evergladensis SR1</name>
    <dbReference type="NCBI Taxonomy" id="1459636"/>
    <lineage>
        <taxon>Archaea</taxon>
        <taxon>Nitrososphaerota</taxon>
        <taxon>Nitrososphaeria</taxon>
        <taxon>Nitrososphaerales</taxon>
        <taxon>Nitrososphaeraceae</taxon>
        <taxon>Nitrososphaera</taxon>
    </lineage>
</organism>
<protein>
    <submittedName>
        <fullName evidence="2">Uncharacterized protein</fullName>
    </submittedName>
</protein>
<dbReference type="STRING" id="1459636.NTE_00558"/>
<dbReference type="KEGG" id="nev:NTE_00558"/>
<reference evidence="2 3" key="1">
    <citation type="journal article" date="2014" name="PLoS ONE">
        <title>Genome Sequence of Candidatus Nitrososphaera evergladensis from Group I.1b Enriched from Everglades Soil Reveals Novel Genomic Features of the Ammonia-Oxidizing Archaea.</title>
        <authorList>
            <person name="Zhalnina K.V."/>
            <person name="Dias R."/>
            <person name="Leonard M.T."/>
            <person name="Dorr de Quadros P."/>
            <person name="Camargo F.A."/>
            <person name="Drew J.C."/>
            <person name="Farmerie W.G."/>
            <person name="Daroub S.H."/>
            <person name="Triplett E.W."/>
        </authorList>
    </citation>
    <scope>NUCLEOTIDE SEQUENCE [LARGE SCALE GENOMIC DNA]</scope>
    <source>
        <strain evidence="2 3">SR1</strain>
    </source>
</reference>
<feature type="region of interest" description="Disordered" evidence="1">
    <location>
        <begin position="365"/>
        <end position="387"/>
    </location>
</feature>
<keyword evidence="3" id="KW-1185">Reference proteome</keyword>
<evidence type="ECO:0000256" key="1">
    <source>
        <dbReference type="SAM" id="MobiDB-lite"/>
    </source>
</evidence>
<evidence type="ECO:0000313" key="2">
    <source>
        <dbReference type="EMBL" id="AIF82639.1"/>
    </source>
</evidence>
<gene>
    <name evidence="2" type="ORF">NTE_00558</name>
</gene>
<dbReference type="eggNOG" id="ENOG502N59M">
    <property type="taxonomic scope" value="Archaea"/>
</dbReference>
<dbReference type="EMBL" id="CP007174">
    <property type="protein sequence ID" value="AIF82639.1"/>
    <property type="molecule type" value="Genomic_DNA"/>
</dbReference>
<dbReference type="Proteomes" id="UP000028194">
    <property type="component" value="Chromosome"/>
</dbReference>
<feature type="compositionally biased region" description="Gly residues" evidence="1">
    <location>
        <begin position="366"/>
        <end position="382"/>
    </location>
</feature>
<sequence length="697" mass="73974">MLYYKVYGTYFQRQDKSELPYTMVKSPKSGHTIMSLTNNCDIFAAIHDEGINRVIRHIMRQRPSLFNYGTSLVASNPQLLCERIDAAPEVIRNRNPLVTVLDPLPVIGLSGLPQDTSLGPTNLGLNFGVQLSKGEMDFFRGNVFSLPPELSPLASQRLAVHFRVCAGIGCPSKEIVLPGKLATTSSSLSTFASSFARERRIISNSNAALQDILGPHAGASLPGRDGDNSNITLPATRLECFCLDLFATAGCKITGLVGNQRIEPRVDGIEIVDLKPEGMENAIECYARLVLNHGIFPPVAEFISKLAFGLFELPSPNPGDDVQVSGDIQVSASTAVPNNPAIEDDQLKTFINLDKVDLDIVISPSGSGGGGSGGGGGGGGGTITRTVRPRTRTGTFDLTAAISEQAFKEIYGAVIKGFKFVKSGTGSSGIFTASYSVAAHLEGGTIDLRSSGSIVVSELDVKWDTLHVNIGIDIPTVTIGGFCIIPNPFGGCLVRAPSIDLFSGSPDISIPLDLSGIITSEITFSAIPKVFYGVGSGGLSNRWQITLVPTLPIDLDIIDIADTAGDLFHNLIVDAIDNLLGSLGLPDWAIDFIDFVLGGIEGIIRTVLDIPDDVGEFLLDLIGNLGIFQALIDAISQYIAITLFELEDPLEVLPANPVPTPANPVAPLIPVKIPIEFLGIRVNSGGNEMIVEGDVGN</sequence>
<evidence type="ECO:0000313" key="3">
    <source>
        <dbReference type="Proteomes" id="UP000028194"/>
    </source>
</evidence>
<name>A0A075MTM6_9ARCH</name>
<dbReference type="AlphaFoldDB" id="A0A075MTM6"/>
<proteinExistence type="predicted"/>
<dbReference type="HOGENOM" id="CLU_395177_0_0_2"/>
<accession>A0A075MTM6</accession>